<keyword evidence="1" id="KW-1133">Transmembrane helix</keyword>
<evidence type="ECO:0000313" key="2">
    <source>
        <dbReference type="EMBL" id="SEW04944.1"/>
    </source>
</evidence>
<accession>A0A1I0NTP8</accession>
<reference evidence="3" key="1">
    <citation type="submission" date="2016-10" db="EMBL/GenBank/DDBJ databases">
        <authorList>
            <person name="Varghese N."/>
            <person name="Submissions S."/>
        </authorList>
    </citation>
    <scope>NUCLEOTIDE SEQUENCE [LARGE SCALE GENOMIC DNA]</scope>
    <source>
        <strain evidence="3">CGMCC 1.12402</strain>
    </source>
</reference>
<keyword evidence="1" id="KW-0812">Transmembrane</keyword>
<proteinExistence type="predicted"/>
<sequence length="174" mass="19301">MNKKTITVIGILAIAAITAGYMYLGGLNKIDYSVENISDYNLVGEHFQGNGDDTKIEEAFIRARGYVEDGTLNGVLTLVHYNDTTLVDKEIKLFIGVALNKGTANLPDGYQRLTIPAKRAMRATIEAHNVVMPSPETIEDNLIEKAAEYGFKLQDFTIEQYISEQQLIIDMPAK</sequence>
<dbReference type="RefSeq" id="WP_090257841.1">
    <property type="nucleotide sequence ID" value="NZ_FOIR01000001.1"/>
</dbReference>
<feature type="transmembrane region" description="Helical" evidence="1">
    <location>
        <begin position="6"/>
        <end position="24"/>
    </location>
</feature>
<organism evidence="2 3">
    <name type="scientific">Roseivirga pacifica</name>
    <dbReference type="NCBI Taxonomy" id="1267423"/>
    <lineage>
        <taxon>Bacteria</taxon>
        <taxon>Pseudomonadati</taxon>
        <taxon>Bacteroidota</taxon>
        <taxon>Cytophagia</taxon>
        <taxon>Cytophagales</taxon>
        <taxon>Roseivirgaceae</taxon>
        <taxon>Roseivirga</taxon>
    </lineage>
</organism>
<evidence type="ECO:0000256" key="1">
    <source>
        <dbReference type="SAM" id="Phobius"/>
    </source>
</evidence>
<dbReference type="OrthoDB" id="850851at2"/>
<dbReference type="Proteomes" id="UP000199437">
    <property type="component" value="Unassembled WGS sequence"/>
</dbReference>
<keyword evidence="1" id="KW-0472">Membrane</keyword>
<protein>
    <submittedName>
        <fullName evidence="2">Uncharacterized protein</fullName>
    </submittedName>
</protein>
<dbReference type="AlphaFoldDB" id="A0A1I0NTP8"/>
<evidence type="ECO:0000313" key="3">
    <source>
        <dbReference type="Proteomes" id="UP000199437"/>
    </source>
</evidence>
<name>A0A1I0NTP8_9BACT</name>
<dbReference type="GeneID" id="99986182"/>
<dbReference type="EMBL" id="FOIR01000001">
    <property type="protein sequence ID" value="SEW04944.1"/>
    <property type="molecule type" value="Genomic_DNA"/>
</dbReference>
<keyword evidence="3" id="KW-1185">Reference proteome</keyword>
<dbReference type="STRING" id="1267423.SAMN05216290_1456"/>
<gene>
    <name evidence="2" type="ORF">SAMN05216290_1456</name>
</gene>